<gene>
    <name evidence="1" type="ORF">CDAR_502241</name>
</gene>
<protein>
    <submittedName>
        <fullName evidence="1">Uncharacterized protein</fullName>
    </submittedName>
</protein>
<dbReference type="AlphaFoldDB" id="A0AAV4R972"/>
<evidence type="ECO:0000313" key="2">
    <source>
        <dbReference type="Proteomes" id="UP001054837"/>
    </source>
</evidence>
<sequence>MIKSFAIFFDKSITEFQNLEHFTTEKTTTKPYASRLYAQNISYRDWWKREREKCPNNPEIQILVTNHQTGHGTEGKEMLFTEKAFANLED</sequence>
<name>A0AAV4R972_9ARAC</name>
<proteinExistence type="predicted"/>
<dbReference type="Proteomes" id="UP001054837">
    <property type="component" value="Unassembled WGS sequence"/>
</dbReference>
<comment type="caution">
    <text evidence="1">The sequence shown here is derived from an EMBL/GenBank/DDBJ whole genome shotgun (WGS) entry which is preliminary data.</text>
</comment>
<organism evidence="1 2">
    <name type="scientific">Caerostris darwini</name>
    <dbReference type="NCBI Taxonomy" id="1538125"/>
    <lineage>
        <taxon>Eukaryota</taxon>
        <taxon>Metazoa</taxon>
        <taxon>Ecdysozoa</taxon>
        <taxon>Arthropoda</taxon>
        <taxon>Chelicerata</taxon>
        <taxon>Arachnida</taxon>
        <taxon>Araneae</taxon>
        <taxon>Araneomorphae</taxon>
        <taxon>Entelegynae</taxon>
        <taxon>Araneoidea</taxon>
        <taxon>Araneidae</taxon>
        <taxon>Caerostris</taxon>
    </lineage>
</organism>
<dbReference type="EMBL" id="BPLQ01005737">
    <property type="protein sequence ID" value="GIY16871.1"/>
    <property type="molecule type" value="Genomic_DNA"/>
</dbReference>
<reference evidence="1 2" key="1">
    <citation type="submission" date="2021-06" db="EMBL/GenBank/DDBJ databases">
        <title>Caerostris darwini draft genome.</title>
        <authorList>
            <person name="Kono N."/>
            <person name="Arakawa K."/>
        </authorList>
    </citation>
    <scope>NUCLEOTIDE SEQUENCE [LARGE SCALE GENOMIC DNA]</scope>
</reference>
<keyword evidence="2" id="KW-1185">Reference proteome</keyword>
<evidence type="ECO:0000313" key="1">
    <source>
        <dbReference type="EMBL" id="GIY16871.1"/>
    </source>
</evidence>
<accession>A0AAV4R972</accession>